<evidence type="ECO:0000313" key="2">
    <source>
        <dbReference type="Proteomes" id="UP001054902"/>
    </source>
</evidence>
<dbReference type="EMBL" id="BLLK01000038">
    <property type="protein sequence ID" value="GFH50097.1"/>
    <property type="molecule type" value="Genomic_DNA"/>
</dbReference>
<evidence type="ECO:0000313" key="1">
    <source>
        <dbReference type="EMBL" id="GFH50097.1"/>
    </source>
</evidence>
<reference evidence="1 2" key="1">
    <citation type="journal article" date="2021" name="Sci. Rep.">
        <title>The genome of the diatom Chaetoceros tenuissimus carries an ancient integrated fragment of an extant virus.</title>
        <authorList>
            <person name="Hongo Y."/>
            <person name="Kimura K."/>
            <person name="Takaki Y."/>
            <person name="Yoshida Y."/>
            <person name="Baba S."/>
            <person name="Kobayashi G."/>
            <person name="Nagasaki K."/>
            <person name="Hano T."/>
            <person name="Tomaru Y."/>
        </authorList>
    </citation>
    <scope>NUCLEOTIDE SEQUENCE [LARGE SCALE GENOMIC DNA]</scope>
    <source>
        <strain evidence="1 2">NIES-3715</strain>
    </source>
</reference>
<comment type="caution">
    <text evidence="1">The sequence shown here is derived from an EMBL/GenBank/DDBJ whole genome shotgun (WGS) entry which is preliminary data.</text>
</comment>
<gene>
    <name evidence="1" type="ORF">CTEN210_06573</name>
</gene>
<sequence>MNDEWKDDYYQILDYSYLHDGSEDEYGFIWELKGPLYDADIFEELRLNGPSADVLSVLPKNSYKPKMRPRLDVSCGINGIRMKDCRGCVYTNEDVDPAHLKSMKKRLEKRIRNQALDNAYLGHLHIRRGDAIDVCDTSVERMEEYFKCSLDDTKSLGRNITLLMTSDENDSEYRKAIMSLIYDDDRYPHVSILDSDKIVKSIMKGAVESHLISKHMLNNYFVFDVEYLLQDWSSTLMDFHLVRRRSMCTDCIPLKQRLQEQRNLIRTVDERGNVHVLN</sequence>
<name>A0AAD3CQ42_9STRA</name>
<organism evidence="1 2">
    <name type="scientific">Chaetoceros tenuissimus</name>
    <dbReference type="NCBI Taxonomy" id="426638"/>
    <lineage>
        <taxon>Eukaryota</taxon>
        <taxon>Sar</taxon>
        <taxon>Stramenopiles</taxon>
        <taxon>Ochrophyta</taxon>
        <taxon>Bacillariophyta</taxon>
        <taxon>Coscinodiscophyceae</taxon>
        <taxon>Chaetocerotophycidae</taxon>
        <taxon>Chaetocerotales</taxon>
        <taxon>Chaetocerotaceae</taxon>
        <taxon>Chaetoceros</taxon>
    </lineage>
</organism>
<dbReference type="AlphaFoldDB" id="A0AAD3CQ42"/>
<keyword evidence="2" id="KW-1185">Reference proteome</keyword>
<dbReference type="Proteomes" id="UP001054902">
    <property type="component" value="Unassembled WGS sequence"/>
</dbReference>
<protein>
    <submittedName>
        <fullName evidence="1">Uncharacterized protein</fullName>
    </submittedName>
</protein>
<accession>A0AAD3CQ42</accession>
<proteinExistence type="predicted"/>